<accession>A0ACB0XVK9</accession>
<evidence type="ECO:0000313" key="2">
    <source>
        <dbReference type="Proteomes" id="UP001497535"/>
    </source>
</evidence>
<keyword evidence="2" id="KW-1185">Reference proteome</keyword>
<dbReference type="EMBL" id="CAVMJV010000003">
    <property type="protein sequence ID" value="CAK5019058.1"/>
    <property type="molecule type" value="Genomic_DNA"/>
</dbReference>
<protein>
    <submittedName>
        <fullName evidence="1">Uncharacterized protein</fullName>
    </submittedName>
</protein>
<evidence type="ECO:0000313" key="1">
    <source>
        <dbReference type="EMBL" id="CAK5019058.1"/>
    </source>
</evidence>
<name>A0ACB0XVK9_MELEN</name>
<sequence length="108" mass="12639">MLVPKLIKVIYRLHINNLFYYLLLEPGFLCKCIFFLQTFHDVLCTKNTVSASFENIRGGFYLHIMHIFAYSGLCCIMHILLHILRFLGKILRKLPKILPKSENLGKNL</sequence>
<organism evidence="1 2">
    <name type="scientific">Meloidogyne enterolobii</name>
    <name type="common">Root-knot nematode worm</name>
    <name type="synonym">Meloidogyne mayaguensis</name>
    <dbReference type="NCBI Taxonomy" id="390850"/>
    <lineage>
        <taxon>Eukaryota</taxon>
        <taxon>Metazoa</taxon>
        <taxon>Ecdysozoa</taxon>
        <taxon>Nematoda</taxon>
        <taxon>Chromadorea</taxon>
        <taxon>Rhabditida</taxon>
        <taxon>Tylenchina</taxon>
        <taxon>Tylenchomorpha</taxon>
        <taxon>Tylenchoidea</taxon>
        <taxon>Meloidogynidae</taxon>
        <taxon>Meloidogyninae</taxon>
        <taxon>Meloidogyne</taxon>
    </lineage>
</organism>
<reference evidence="1" key="1">
    <citation type="submission" date="2023-11" db="EMBL/GenBank/DDBJ databases">
        <authorList>
            <person name="Poullet M."/>
        </authorList>
    </citation>
    <scope>NUCLEOTIDE SEQUENCE</scope>
    <source>
        <strain evidence="1">E1834</strain>
    </source>
</reference>
<proteinExistence type="predicted"/>
<dbReference type="Proteomes" id="UP001497535">
    <property type="component" value="Unassembled WGS sequence"/>
</dbReference>
<comment type="caution">
    <text evidence="1">The sequence shown here is derived from an EMBL/GenBank/DDBJ whole genome shotgun (WGS) entry which is preliminary data.</text>
</comment>
<gene>
    <name evidence="1" type="ORF">MENTE1834_LOCUS4033</name>
</gene>